<protein>
    <submittedName>
        <fullName evidence="3">Transcriptional regulator</fullName>
    </submittedName>
</protein>
<dbReference type="SUPFAM" id="SSF47413">
    <property type="entry name" value="lambda repressor-like DNA-binding domains"/>
    <property type="match status" value="1"/>
</dbReference>
<feature type="domain" description="HTH cro/C1-type" evidence="2">
    <location>
        <begin position="40"/>
        <end position="105"/>
    </location>
</feature>
<evidence type="ECO:0000313" key="4">
    <source>
        <dbReference type="Proteomes" id="UP000179769"/>
    </source>
</evidence>
<dbReference type="RefSeq" id="WP_071066095.1">
    <property type="nucleotide sequence ID" value="NZ_MAXA01000246.1"/>
</dbReference>
<dbReference type="Proteomes" id="UP000179769">
    <property type="component" value="Unassembled WGS sequence"/>
</dbReference>
<dbReference type="InterPro" id="IPR010982">
    <property type="entry name" value="Lambda_DNA-bd_dom_sf"/>
</dbReference>
<evidence type="ECO:0000313" key="3">
    <source>
        <dbReference type="EMBL" id="OHV22452.1"/>
    </source>
</evidence>
<accession>A0A1S1PNZ1</accession>
<dbReference type="AlphaFoldDB" id="A0A1S1PNZ1"/>
<dbReference type="Gene3D" id="1.10.260.40">
    <property type="entry name" value="lambda repressor-like DNA-binding domains"/>
    <property type="match status" value="1"/>
</dbReference>
<dbReference type="CDD" id="cd00093">
    <property type="entry name" value="HTH_XRE"/>
    <property type="match status" value="1"/>
</dbReference>
<reference evidence="4" key="1">
    <citation type="submission" date="2016-07" db="EMBL/GenBank/DDBJ databases">
        <title>Frankia sp. NRRL B-16219 Genome sequencing.</title>
        <authorList>
            <person name="Ghodhbane-Gtari F."/>
            <person name="Swanson E."/>
            <person name="Gueddou A."/>
            <person name="Louati M."/>
            <person name="Nouioui I."/>
            <person name="Hezbri K."/>
            <person name="Abebe-Akele F."/>
            <person name="Simpson S."/>
            <person name="Morris K."/>
            <person name="Thomas K."/>
            <person name="Gtari M."/>
            <person name="Tisa L.S."/>
        </authorList>
    </citation>
    <scope>NUCLEOTIDE SEQUENCE [LARGE SCALE GENOMIC DNA]</scope>
    <source>
        <strain evidence="4">NRRL B-16219</strain>
    </source>
</reference>
<proteinExistence type="predicted"/>
<name>A0A1S1PNZ1_9ACTN</name>
<dbReference type="EMBL" id="MAXA01000246">
    <property type="protein sequence ID" value="OHV22452.1"/>
    <property type="molecule type" value="Genomic_DNA"/>
</dbReference>
<feature type="region of interest" description="Disordered" evidence="1">
    <location>
        <begin position="108"/>
        <end position="174"/>
    </location>
</feature>
<dbReference type="GO" id="GO:0003677">
    <property type="term" value="F:DNA binding"/>
    <property type="evidence" value="ECO:0007669"/>
    <property type="project" value="InterPro"/>
</dbReference>
<organism evidence="3 4">
    <name type="scientific">Parafrankia soli</name>
    <dbReference type="NCBI Taxonomy" id="2599596"/>
    <lineage>
        <taxon>Bacteria</taxon>
        <taxon>Bacillati</taxon>
        <taxon>Actinomycetota</taxon>
        <taxon>Actinomycetes</taxon>
        <taxon>Frankiales</taxon>
        <taxon>Frankiaceae</taxon>
        <taxon>Parafrankia</taxon>
    </lineage>
</organism>
<dbReference type="OrthoDB" id="4498779at2"/>
<feature type="compositionally biased region" description="Low complexity" evidence="1">
    <location>
        <begin position="162"/>
        <end position="174"/>
    </location>
</feature>
<sequence length="228" mass="24588">MPSTSKALRVEATRLRALGWTYQRIALELRLRHRLNARVAYRLAHGWTQEEVARRWNERWPGPGATKTGKTISYWEIWPARGGRAPSARTLARLAALYHCRPGDLLDGTDHDDLDELPGRVPSERGPRRGLSRYRHQDQGSFAPAGEEREPLAAPTGGSTEPAGAPRPASPCAASPSLGSPCAGECADPFCGGCHGGDDGNTDCVRAPVMVMMHQDAPGAPLVPSRAA</sequence>
<keyword evidence="4" id="KW-1185">Reference proteome</keyword>
<evidence type="ECO:0000256" key="1">
    <source>
        <dbReference type="SAM" id="MobiDB-lite"/>
    </source>
</evidence>
<evidence type="ECO:0000259" key="2">
    <source>
        <dbReference type="PROSITE" id="PS50943"/>
    </source>
</evidence>
<gene>
    <name evidence="3" type="ORF">BBK14_06645</name>
</gene>
<dbReference type="InterPro" id="IPR001387">
    <property type="entry name" value="Cro/C1-type_HTH"/>
</dbReference>
<comment type="caution">
    <text evidence="3">The sequence shown here is derived from an EMBL/GenBank/DDBJ whole genome shotgun (WGS) entry which is preliminary data.</text>
</comment>
<dbReference type="PROSITE" id="PS50943">
    <property type="entry name" value="HTH_CROC1"/>
    <property type="match status" value="1"/>
</dbReference>